<evidence type="ECO:0000313" key="15">
    <source>
        <dbReference type="Proteomes" id="UP000734854"/>
    </source>
</evidence>
<feature type="compositionally biased region" description="Basic residues" evidence="12">
    <location>
        <begin position="373"/>
        <end position="382"/>
    </location>
</feature>
<dbReference type="Pfam" id="PF00432">
    <property type="entry name" value="Prenyltrans"/>
    <property type="match status" value="1"/>
</dbReference>
<keyword evidence="5" id="KW-0378">Hydrolase</keyword>
<dbReference type="SUPFAM" id="SSF48239">
    <property type="entry name" value="Terpenoid cyclases/Protein prenyltransferases"/>
    <property type="match status" value="1"/>
</dbReference>
<dbReference type="EMBL" id="JACMSC010000015">
    <property type="protein sequence ID" value="KAG6485104.1"/>
    <property type="molecule type" value="Genomic_DNA"/>
</dbReference>
<keyword evidence="6" id="KW-0063">Aspartyl esterase</keyword>
<dbReference type="EC" id="3.1.1.11" evidence="3"/>
<dbReference type="GO" id="GO:0030599">
    <property type="term" value="F:pectinesterase activity"/>
    <property type="evidence" value="ECO:0007669"/>
    <property type="project" value="UniProtKB-EC"/>
</dbReference>
<evidence type="ECO:0000256" key="5">
    <source>
        <dbReference type="ARBA" id="ARBA00022801"/>
    </source>
</evidence>
<keyword evidence="4" id="KW-0677">Repeat</keyword>
<dbReference type="InterPro" id="IPR011050">
    <property type="entry name" value="Pectin_lyase_fold/virulence"/>
</dbReference>
<dbReference type="Gene3D" id="2.160.20.10">
    <property type="entry name" value="Single-stranded right-handed beta-helix, Pectin lyase-like"/>
    <property type="match status" value="1"/>
</dbReference>
<comment type="catalytic activity">
    <reaction evidence="8">
        <text>[(1-&gt;4)-alpha-D-galacturonosyl methyl ester](n) + n H2O = [(1-&gt;4)-alpha-D-galacturonosyl](n) + n methanol + n H(+)</text>
        <dbReference type="Rhea" id="RHEA:22380"/>
        <dbReference type="Rhea" id="RHEA-COMP:14570"/>
        <dbReference type="Rhea" id="RHEA-COMP:14573"/>
        <dbReference type="ChEBI" id="CHEBI:15377"/>
        <dbReference type="ChEBI" id="CHEBI:15378"/>
        <dbReference type="ChEBI" id="CHEBI:17790"/>
        <dbReference type="ChEBI" id="CHEBI:140522"/>
        <dbReference type="ChEBI" id="CHEBI:140523"/>
        <dbReference type="EC" id="3.1.1.11"/>
    </reaction>
</comment>
<evidence type="ECO:0000256" key="11">
    <source>
        <dbReference type="SAM" id="Coils"/>
    </source>
</evidence>
<dbReference type="InterPro" id="IPR018040">
    <property type="entry name" value="Pectinesterase_Tyr_AS"/>
</dbReference>
<comment type="caution">
    <text evidence="14">The sequence shown here is derived from an EMBL/GenBank/DDBJ whole genome shotgun (WGS) entry which is preliminary data.</text>
</comment>
<feature type="domain" description="UBA" evidence="13">
    <location>
        <begin position="387"/>
        <end position="439"/>
    </location>
</feature>
<evidence type="ECO:0000256" key="3">
    <source>
        <dbReference type="ARBA" id="ARBA00013229"/>
    </source>
</evidence>
<evidence type="ECO:0000256" key="10">
    <source>
        <dbReference type="PROSITE-ProRule" id="PRU10040"/>
    </source>
</evidence>
<keyword evidence="7" id="KW-0325">Glycoprotein</keyword>
<protein>
    <recommendedName>
        <fullName evidence="3">pectinesterase</fullName>
        <ecNumber evidence="3">3.1.1.11</ecNumber>
    </recommendedName>
</protein>
<name>A0A8J5KNP7_ZINOF</name>
<sequence length="1415" mass="156233">MDPPPPLRFDWERHLLFLEMIVDGLPLEYETQEINRLTLAYFAISGLNLLNALDRVQSNQISNWVLSFQVHPIRETDLESGEFYGFCGSRSSQFSSSFSEVSNKNCSHLASTYCALAILKMVGYNLSNINPEAILKSMRKLQQHDGRAETDLRFVYCAAAICSMLDNWTGMDKEKAKEYIVRCQSYDGGFGLVPDSESHGGATFCAVAALQLIREDISPNQEVIDMLLKVAVIEIVRVMSSASKAKLIDKLSAKAVKGQDKVSLKASAIPNHGNDVPSNVYNPDSGTFHNIDTTSSGSLLMSQNSGRFRTIDETEDHSFSSFATTGEFDSIYNHNGYSGEEDQKEKTTSSCGPRIESILGCDIDKREKIRQKNERKHQRQKERRAQDLHERCSNYLISRKLEMLAQKIIVMGFSSAEATMALIQNEGRVEESIAWLLELSEESRHHTAANVDSSNSPKIDITPELAKISEMELKFKCTRQEVERAVVACEGDLKKAEETLTADKQEVKAASSKLEEADDSVSVNDFDNKMAMPVQTALSIPKQNRLLPDGTSQLRDERDLNYNKTVTMEAVKSTNKNLHSLRRILPKPDWGRPQVVPPIDQRWSIASTAPSVSCPWSSSLQVAVPLTNRFAMTSNEPKPTLPTITLRDPVMVMPKLQSSHTKQDPASAIRNISATPPASTRWYPNKVSSMEMMLENGGLGPSSPYLGLHGSSAQQFVDHNNFLSGSRMAESFVSNWDAGPFNFPSSSASSLMVPSSLGLFTGSPSGLSSTSSVNWSSDGSTLCDYTSIDWSMDTAVLKPSIKNTNLSLTWSTMFMGGKAPRPAMNSADGAYIAGLQDGKRNLCSGAVGYVGGERSMERRRKTQNCNSFSSSDPSTPTFGSAAASPSIASDANSGILNETVLVLVFRSINWDPHVICVAACVSRRLRAVASRVLFRELCISRAPRMVTALTAGGAAPGGRLGGGWHSLAKLLFFCCGFAAPTRFFALDRPTPGHFIAISRFSKTSGRSFLVRRCWGDLLFVSDPCEHPEVGGVGEDLLGAYRGVFRGFMKSKTRAWLIGKKQELESRVRCPYCGARVWSMMAAGLVPKTASRRLGSHEGRLDYFVCVNGHLHGFCCCICIAGAASITKTIVVDQNWSGNFTTIQAAVNSIPDGNQQWIQIFVKRGVYREKVNIPMSKSFIVLQGEGPTKTSIEWDDSGDTMNCATFIVNANDFIARDIAFVNSFKQPSGGPYVVAEAALVGGDRNSFYRCSFLGYQDTLCDYHGRHFYEECWIEGAIDFIFGFAQSMYLNCVLNSVGQGWLIANAKVNESFASGFVFKYCTIRASTKTYLGRPWNNWSTVVFYNTFMPSNIEPQGWDTWGTSPNPYQTTFAEENCLGPGSDKSKRVSWLKYPSKEQLSNFIQIKFIGPDNWLSQRP</sequence>
<dbReference type="InterPro" id="IPR000070">
    <property type="entry name" value="Pectinesterase_cat"/>
</dbReference>
<dbReference type="InterPro" id="IPR033131">
    <property type="entry name" value="Pectinesterase_Asp_AS"/>
</dbReference>
<dbReference type="InterPro" id="IPR015940">
    <property type="entry name" value="UBA"/>
</dbReference>
<dbReference type="UniPathway" id="UPA00545">
    <property type="reaction ID" value="UER00823"/>
</dbReference>
<dbReference type="Gene3D" id="1.10.8.10">
    <property type="entry name" value="DNA helicase RuvA subunit, C-terminal domain"/>
    <property type="match status" value="1"/>
</dbReference>
<dbReference type="Proteomes" id="UP000734854">
    <property type="component" value="Unassembled WGS sequence"/>
</dbReference>
<evidence type="ECO:0000256" key="4">
    <source>
        <dbReference type="ARBA" id="ARBA00022737"/>
    </source>
</evidence>
<feature type="active site" evidence="10">
    <location>
        <position position="1277"/>
    </location>
</feature>
<keyword evidence="11" id="KW-0175">Coiled coil</keyword>
<gene>
    <name evidence="14" type="ORF">ZIOFF_053633</name>
</gene>
<feature type="region of interest" description="Disordered" evidence="12">
    <location>
        <begin position="333"/>
        <end position="353"/>
    </location>
</feature>
<dbReference type="PROSITE" id="PS00503">
    <property type="entry name" value="PECTINESTERASE_2"/>
    <property type="match status" value="1"/>
</dbReference>
<dbReference type="FunFam" id="2.160.20.10:FF:000013">
    <property type="entry name" value="Pectinesterase"/>
    <property type="match status" value="1"/>
</dbReference>
<evidence type="ECO:0000256" key="9">
    <source>
        <dbReference type="ARBA" id="ARBA00057335"/>
    </source>
</evidence>
<dbReference type="PROSITE" id="PS50030">
    <property type="entry name" value="UBA"/>
    <property type="match status" value="1"/>
</dbReference>
<dbReference type="PANTHER" id="PTHR35294:SF1">
    <property type="entry name" value="OS05G0409000 PROTEIN"/>
    <property type="match status" value="1"/>
</dbReference>
<dbReference type="Pfam" id="PF01095">
    <property type="entry name" value="Pectinesterase"/>
    <property type="match status" value="1"/>
</dbReference>
<dbReference type="SUPFAM" id="SSF51126">
    <property type="entry name" value="Pectin lyase-like"/>
    <property type="match status" value="1"/>
</dbReference>
<dbReference type="InterPro" id="IPR012334">
    <property type="entry name" value="Pectin_lyas_fold"/>
</dbReference>
<feature type="compositionally biased region" description="Low complexity" evidence="12">
    <location>
        <begin position="867"/>
        <end position="881"/>
    </location>
</feature>
<comment type="function">
    <text evidence="9">Acts in the modification of cell walls via demethylesterification of cell wall pectin.</text>
</comment>
<evidence type="ECO:0000256" key="8">
    <source>
        <dbReference type="ARBA" id="ARBA00047928"/>
    </source>
</evidence>
<dbReference type="InterPro" id="IPR008930">
    <property type="entry name" value="Terpenoid_cyclase/PrenylTrfase"/>
</dbReference>
<evidence type="ECO:0000256" key="7">
    <source>
        <dbReference type="ARBA" id="ARBA00023180"/>
    </source>
</evidence>
<evidence type="ECO:0000313" key="14">
    <source>
        <dbReference type="EMBL" id="KAG6485104.1"/>
    </source>
</evidence>
<feature type="coiled-coil region" evidence="11">
    <location>
        <begin position="479"/>
        <end position="513"/>
    </location>
</feature>
<evidence type="ECO:0000256" key="12">
    <source>
        <dbReference type="SAM" id="MobiDB-lite"/>
    </source>
</evidence>
<evidence type="ECO:0000256" key="1">
    <source>
        <dbReference type="ARBA" id="ARBA00005184"/>
    </source>
</evidence>
<comment type="pathway">
    <text evidence="1">Glycan metabolism; pectin degradation; 2-dehydro-3-deoxy-D-gluconate from pectin: step 1/5.</text>
</comment>
<evidence type="ECO:0000256" key="6">
    <source>
        <dbReference type="ARBA" id="ARBA00023085"/>
    </source>
</evidence>
<dbReference type="InterPro" id="IPR001330">
    <property type="entry name" value="Prenyltrans"/>
</dbReference>
<comment type="similarity">
    <text evidence="2">Belongs to the pectinesterase family.</text>
</comment>
<feature type="region of interest" description="Disordered" evidence="12">
    <location>
        <begin position="366"/>
        <end position="386"/>
    </location>
</feature>
<keyword evidence="15" id="KW-1185">Reference proteome</keyword>
<proteinExistence type="inferred from homology"/>
<evidence type="ECO:0000256" key="2">
    <source>
        <dbReference type="ARBA" id="ARBA00008891"/>
    </source>
</evidence>
<reference evidence="14 15" key="1">
    <citation type="submission" date="2020-08" db="EMBL/GenBank/DDBJ databases">
        <title>Plant Genome Project.</title>
        <authorList>
            <person name="Zhang R.-G."/>
        </authorList>
    </citation>
    <scope>NUCLEOTIDE SEQUENCE [LARGE SCALE GENOMIC DNA]</scope>
    <source>
        <tissue evidence="14">Rhizome</tissue>
    </source>
</reference>
<dbReference type="PANTHER" id="PTHR35294">
    <property type="entry name" value="UBIQUITIN-ASSOCIATED/TRANSLATION ELONGATION FACTOR EF1B PROTEIN"/>
    <property type="match status" value="1"/>
</dbReference>
<organism evidence="14 15">
    <name type="scientific">Zingiber officinale</name>
    <name type="common">Ginger</name>
    <name type="synonym">Amomum zingiber</name>
    <dbReference type="NCBI Taxonomy" id="94328"/>
    <lineage>
        <taxon>Eukaryota</taxon>
        <taxon>Viridiplantae</taxon>
        <taxon>Streptophyta</taxon>
        <taxon>Embryophyta</taxon>
        <taxon>Tracheophyta</taxon>
        <taxon>Spermatophyta</taxon>
        <taxon>Magnoliopsida</taxon>
        <taxon>Liliopsida</taxon>
        <taxon>Zingiberales</taxon>
        <taxon>Zingiberaceae</taxon>
        <taxon>Zingiber</taxon>
    </lineage>
</organism>
<accession>A0A8J5KNP7</accession>
<feature type="region of interest" description="Disordered" evidence="12">
    <location>
        <begin position="854"/>
        <end position="881"/>
    </location>
</feature>
<evidence type="ECO:0000259" key="13">
    <source>
        <dbReference type="PROSITE" id="PS50030"/>
    </source>
</evidence>
<dbReference type="GO" id="GO:0042545">
    <property type="term" value="P:cell wall modification"/>
    <property type="evidence" value="ECO:0007669"/>
    <property type="project" value="InterPro"/>
</dbReference>
<dbReference type="Gene3D" id="1.50.10.20">
    <property type="match status" value="1"/>
</dbReference>
<dbReference type="PROSITE" id="PS00800">
    <property type="entry name" value="PECTINESTERASE_1"/>
    <property type="match status" value="1"/>
</dbReference>
<dbReference type="GO" id="GO:0045490">
    <property type="term" value="P:pectin catabolic process"/>
    <property type="evidence" value="ECO:0007669"/>
    <property type="project" value="UniProtKB-UniPathway"/>
</dbReference>